<proteinExistence type="predicted"/>
<evidence type="ECO:0000313" key="2">
    <source>
        <dbReference type="Proteomes" id="UP001519332"/>
    </source>
</evidence>
<dbReference type="EMBL" id="JAGINW010000001">
    <property type="protein sequence ID" value="MBP2324456.1"/>
    <property type="molecule type" value="Genomic_DNA"/>
</dbReference>
<evidence type="ECO:0008006" key="3">
    <source>
        <dbReference type="Google" id="ProtNLM"/>
    </source>
</evidence>
<dbReference type="Gene3D" id="3.40.50.1820">
    <property type="entry name" value="alpha/beta hydrolase"/>
    <property type="match status" value="1"/>
</dbReference>
<accession>A0ABS4TJB9</accession>
<comment type="caution">
    <text evidence="1">The sequence shown here is derived from an EMBL/GenBank/DDBJ whole genome shotgun (WGS) entry which is preliminary data.</text>
</comment>
<dbReference type="RefSeq" id="WP_209641790.1">
    <property type="nucleotide sequence ID" value="NZ_JAGINW010000001.1"/>
</dbReference>
<dbReference type="SUPFAM" id="SSF53474">
    <property type="entry name" value="alpha/beta-Hydrolases"/>
    <property type="match status" value="1"/>
</dbReference>
<organism evidence="1 2">
    <name type="scientific">Kibdelosporangium banguiense</name>
    <dbReference type="NCBI Taxonomy" id="1365924"/>
    <lineage>
        <taxon>Bacteria</taxon>
        <taxon>Bacillati</taxon>
        <taxon>Actinomycetota</taxon>
        <taxon>Actinomycetes</taxon>
        <taxon>Pseudonocardiales</taxon>
        <taxon>Pseudonocardiaceae</taxon>
        <taxon>Kibdelosporangium</taxon>
    </lineage>
</organism>
<dbReference type="InterPro" id="IPR050228">
    <property type="entry name" value="Carboxylesterase_BioH"/>
</dbReference>
<evidence type="ECO:0000313" key="1">
    <source>
        <dbReference type="EMBL" id="MBP2324456.1"/>
    </source>
</evidence>
<dbReference type="PANTHER" id="PTHR43194:SF5">
    <property type="entry name" value="PIMELOYL-[ACYL-CARRIER PROTEIN] METHYL ESTER ESTERASE"/>
    <property type="match status" value="1"/>
</dbReference>
<reference evidence="1 2" key="1">
    <citation type="submission" date="2021-03" db="EMBL/GenBank/DDBJ databases">
        <title>Sequencing the genomes of 1000 actinobacteria strains.</title>
        <authorList>
            <person name="Klenk H.-P."/>
        </authorList>
    </citation>
    <scope>NUCLEOTIDE SEQUENCE [LARGE SCALE GENOMIC DNA]</scope>
    <source>
        <strain evidence="1 2">DSM 46670</strain>
    </source>
</reference>
<name>A0ABS4TJB9_9PSEU</name>
<protein>
    <recommendedName>
        <fullName evidence="3">Alpha/beta hydrolase</fullName>
    </recommendedName>
</protein>
<keyword evidence="2" id="KW-1185">Reference proteome</keyword>
<dbReference type="Proteomes" id="UP001519332">
    <property type="component" value="Unassembled WGS sequence"/>
</dbReference>
<dbReference type="PANTHER" id="PTHR43194">
    <property type="entry name" value="HYDROLASE ALPHA/BETA FOLD FAMILY"/>
    <property type="match status" value="1"/>
</dbReference>
<dbReference type="CDD" id="cd12810">
    <property type="entry name" value="Esterase_713_like-3"/>
    <property type="match status" value="1"/>
</dbReference>
<dbReference type="InterPro" id="IPR029058">
    <property type="entry name" value="AB_hydrolase_fold"/>
</dbReference>
<sequence>MVAEQGSYAAGGTIETTPGTFDPVALISTQGNTNHGDHAYVRYQTPVRARRLPLVLWHGGGQFSRTWETTPDGREGYQSIMLRRGWSVHLVDQPRRAGAGQSTADAPGQLAGPVDRSLWQLFRLGVYPDFFPGSQFPQRREAVEQYWRQRVQDTGPEEQEVVVAGVSAVFDRVGPSVLITHSNSGKYGYLTAARQPHVRAIVSYEPGQIVVPDDYNPRPVSTTDPTIRALTAPVVIPATAFRRLTRLPIHVVFGDNIPTTPSPYAALDFWRIVMARTLEMRDLVNARGGDMTVQSLPEIGITGNTHFPFSDLNNLEVADELSHWLRSRDLDRR</sequence>
<gene>
    <name evidence="1" type="ORF">JOF56_004841</name>
</gene>